<accession>A0ABT6LBT5</accession>
<protein>
    <recommendedName>
        <fullName evidence="4">Integral membrane protein</fullName>
    </recommendedName>
</protein>
<evidence type="ECO:0008006" key="4">
    <source>
        <dbReference type="Google" id="ProtNLM"/>
    </source>
</evidence>
<organism evidence="2 3">
    <name type="scientific">Streptomyces pseudovenezuelae</name>
    <dbReference type="NCBI Taxonomy" id="67350"/>
    <lineage>
        <taxon>Bacteria</taxon>
        <taxon>Bacillati</taxon>
        <taxon>Actinomycetota</taxon>
        <taxon>Actinomycetes</taxon>
        <taxon>Kitasatosporales</taxon>
        <taxon>Streptomycetaceae</taxon>
        <taxon>Streptomyces</taxon>
        <taxon>Streptomyces aurantiacus group</taxon>
    </lineage>
</organism>
<feature type="transmembrane region" description="Helical" evidence="1">
    <location>
        <begin position="112"/>
        <end position="133"/>
    </location>
</feature>
<sequence>MSATTLGALARTSDPNAVLRRLLAADAVVTGANGVVYLAAAGPLGRFLGVDRGLLLVLGAILAAYGAAVGLLASRPRPAALPVRAVIETNLAWTLLSCAALALWLAPTTSGAVWTVLQALVVAALAVLQHLALKGRQDISA</sequence>
<keyword evidence="3" id="KW-1185">Reference proteome</keyword>
<gene>
    <name evidence="2" type="ORF">M2283_000538</name>
</gene>
<feature type="transmembrane region" description="Helical" evidence="1">
    <location>
        <begin position="85"/>
        <end position="106"/>
    </location>
</feature>
<keyword evidence="1" id="KW-1133">Transmembrane helix</keyword>
<dbReference type="RefSeq" id="WP_280874283.1">
    <property type="nucleotide sequence ID" value="NZ_JARXVH010000001.1"/>
</dbReference>
<evidence type="ECO:0000256" key="1">
    <source>
        <dbReference type="SAM" id="Phobius"/>
    </source>
</evidence>
<name>A0ABT6LBT5_9ACTN</name>
<dbReference type="EMBL" id="JARXVH010000001">
    <property type="protein sequence ID" value="MDH6213259.1"/>
    <property type="molecule type" value="Genomic_DNA"/>
</dbReference>
<keyword evidence="1" id="KW-0812">Transmembrane</keyword>
<dbReference type="Proteomes" id="UP001160499">
    <property type="component" value="Unassembled WGS sequence"/>
</dbReference>
<reference evidence="2 3" key="1">
    <citation type="submission" date="2023-04" db="EMBL/GenBank/DDBJ databases">
        <title>Forest soil microbial communities from Buena Vista Peninsula, Colon Province, Panama.</title>
        <authorList>
            <person name="Bouskill N."/>
        </authorList>
    </citation>
    <scope>NUCLEOTIDE SEQUENCE [LARGE SCALE GENOMIC DNA]</scope>
    <source>
        <strain evidence="2 3">GGS1</strain>
    </source>
</reference>
<keyword evidence="1" id="KW-0472">Membrane</keyword>
<proteinExistence type="predicted"/>
<feature type="transmembrane region" description="Helical" evidence="1">
    <location>
        <begin position="21"/>
        <end position="41"/>
    </location>
</feature>
<evidence type="ECO:0000313" key="2">
    <source>
        <dbReference type="EMBL" id="MDH6213259.1"/>
    </source>
</evidence>
<comment type="caution">
    <text evidence="2">The sequence shown here is derived from an EMBL/GenBank/DDBJ whole genome shotgun (WGS) entry which is preliminary data.</text>
</comment>
<evidence type="ECO:0000313" key="3">
    <source>
        <dbReference type="Proteomes" id="UP001160499"/>
    </source>
</evidence>
<feature type="transmembrane region" description="Helical" evidence="1">
    <location>
        <begin position="53"/>
        <end position="73"/>
    </location>
</feature>